<dbReference type="PANTHER" id="PTHR38537:SF15">
    <property type="entry name" value="FILAMIN"/>
    <property type="match status" value="1"/>
</dbReference>
<evidence type="ECO:0000256" key="2">
    <source>
        <dbReference type="PROSITE-ProRule" id="PRU00087"/>
    </source>
</evidence>
<dbReference type="SMART" id="SM00557">
    <property type="entry name" value="IG_FLMN"/>
    <property type="match status" value="1"/>
</dbReference>
<gene>
    <name evidence="4" type="ORF">KC19_4G183500</name>
</gene>
<dbReference type="InterPro" id="IPR013783">
    <property type="entry name" value="Ig-like_fold"/>
</dbReference>
<protein>
    <recommendedName>
        <fullName evidence="3">PKD/REJ-like domain-containing protein</fullName>
    </recommendedName>
</protein>
<proteinExistence type="predicted"/>
<reference evidence="4" key="1">
    <citation type="submission" date="2020-06" db="EMBL/GenBank/DDBJ databases">
        <title>WGS assembly of Ceratodon purpureus strain R40.</title>
        <authorList>
            <person name="Carey S.B."/>
            <person name="Jenkins J."/>
            <person name="Shu S."/>
            <person name="Lovell J.T."/>
            <person name="Sreedasyam A."/>
            <person name="Maumus F."/>
            <person name="Tiley G.P."/>
            <person name="Fernandez-Pozo N."/>
            <person name="Barry K."/>
            <person name="Chen C."/>
            <person name="Wang M."/>
            <person name="Lipzen A."/>
            <person name="Daum C."/>
            <person name="Saski C.A."/>
            <person name="Payton A.C."/>
            <person name="Mcbreen J.C."/>
            <person name="Conrad R.E."/>
            <person name="Kollar L.M."/>
            <person name="Olsson S."/>
            <person name="Huttunen S."/>
            <person name="Landis J.B."/>
            <person name="Wickett N.J."/>
            <person name="Johnson M.G."/>
            <person name="Rensing S.A."/>
            <person name="Grimwood J."/>
            <person name="Schmutz J."/>
            <person name="Mcdaniel S.F."/>
        </authorList>
    </citation>
    <scope>NUCLEOTIDE SEQUENCE</scope>
    <source>
        <strain evidence="4">R40</strain>
    </source>
</reference>
<dbReference type="InterPro" id="IPR001298">
    <property type="entry name" value="Filamin/ABP280_rpt"/>
</dbReference>
<dbReference type="GO" id="GO:0051015">
    <property type="term" value="F:actin filament binding"/>
    <property type="evidence" value="ECO:0007669"/>
    <property type="project" value="InterPro"/>
</dbReference>
<evidence type="ECO:0000313" key="5">
    <source>
        <dbReference type="Proteomes" id="UP000822688"/>
    </source>
</evidence>
<dbReference type="InterPro" id="IPR017868">
    <property type="entry name" value="Filamin/ABP280_repeat-like"/>
</dbReference>
<dbReference type="SUPFAM" id="SSF81296">
    <property type="entry name" value="E set domains"/>
    <property type="match status" value="3"/>
</dbReference>
<feature type="repeat" description="Filamin" evidence="2">
    <location>
        <begin position="168"/>
        <end position="277"/>
    </location>
</feature>
<dbReference type="PANTHER" id="PTHR38537">
    <property type="entry name" value="JITTERBUG, ISOFORM N"/>
    <property type="match status" value="1"/>
</dbReference>
<evidence type="ECO:0000313" key="4">
    <source>
        <dbReference type="EMBL" id="KAG0580572.1"/>
    </source>
</evidence>
<dbReference type="InterPro" id="IPR014756">
    <property type="entry name" value="Ig_E-set"/>
</dbReference>
<keyword evidence="1" id="KW-0677">Repeat</keyword>
<dbReference type="Pfam" id="PF02010">
    <property type="entry name" value="REJ"/>
    <property type="match status" value="1"/>
</dbReference>
<dbReference type="InterPro" id="IPR002859">
    <property type="entry name" value="PKD/REJ-like"/>
</dbReference>
<dbReference type="Proteomes" id="UP000822688">
    <property type="component" value="Chromosome 4"/>
</dbReference>
<name>A0A8T0IAX4_CERPU</name>
<dbReference type="EMBL" id="CM026424">
    <property type="protein sequence ID" value="KAG0580572.1"/>
    <property type="molecule type" value="Genomic_DNA"/>
</dbReference>
<organism evidence="4 5">
    <name type="scientific">Ceratodon purpureus</name>
    <name type="common">Fire moss</name>
    <name type="synonym">Dicranum purpureum</name>
    <dbReference type="NCBI Taxonomy" id="3225"/>
    <lineage>
        <taxon>Eukaryota</taxon>
        <taxon>Viridiplantae</taxon>
        <taxon>Streptophyta</taxon>
        <taxon>Embryophyta</taxon>
        <taxon>Bryophyta</taxon>
        <taxon>Bryophytina</taxon>
        <taxon>Bryopsida</taxon>
        <taxon>Dicranidae</taxon>
        <taxon>Pseudoditrichales</taxon>
        <taxon>Ditrichaceae</taxon>
        <taxon>Ceratodon</taxon>
    </lineage>
</organism>
<dbReference type="PROSITE" id="PS50194">
    <property type="entry name" value="FILAMIN_REPEAT"/>
    <property type="match status" value="1"/>
</dbReference>
<feature type="domain" description="PKD/REJ-like" evidence="3">
    <location>
        <begin position="1469"/>
        <end position="1810"/>
    </location>
</feature>
<dbReference type="InterPro" id="IPR044801">
    <property type="entry name" value="Filamin"/>
</dbReference>
<dbReference type="GO" id="GO:0030036">
    <property type="term" value="P:actin cytoskeleton organization"/>
    <property type="evidence" value="ECO:0007669"/>
    <property type="project" value="InterPro"/>
</dbReference>
<dbReference type="Pfam" id="PF00630">
    <property type="entry name" value="Filamin"/>
    <property type="match status" value="1"/>
</dbReference>
<dbReference type="Gene3D" id="2.60.40.10">
    <property type="entry name" value="Immunoglobulins"/>
    <property type="match status" value="3"/>
</dbReference>
<comment type="caution">
    <text evidence="4">The sequence shown here is derived from an EMBL/GenBank/DDBJ whole genome shotgun (WGS) entry which is preliminary data.</text>
</comment>
<evidence type="ECO:0000256" key="1">
    <source>
        <dbReference type="ARBA" id="ARBA00022737"/>
    </source>
</evidence>
<evidence type="ECO:0000259" key="3">
    <source>
        <dbReference type="Pfam" id="PF02010"/>
    </source>
</evidence>
<keyword evidence="5" id="KW-1185">Reference proteome</keyword>
<accession>A0A8T0IAX4</accession>
<sequence>MIALNRTWQLSDNGLYNALWVLQFLPLQASPESIYTFSIIWRNETTEIPVPSSPMIVPTIPGPPSPTNMKVTGSGTTVGNVGTLENIMITMFDALNNPITEIQDITDANITVTITFERSMNQTEANCNISSNPPGVVCRYMVTVPGWYILNIYSNENQLKTLEVQIGHGALNAANCIAIGDGVGTTSIPLYPGLSTSFTIQTFDHYNNSIVENKAYFEVHGENKNQSGIIIPKLGYPIHIADNLYEIQYTPLKAGIYDLYVARASVHILGSPFQVEVQVGPVDIHCTLDEASLDPCPVSGIKNITLLSKDLFGNIRHSEQDVFHIYKIVDGFPSESAYDIMTPIGNGQYSYGFSCLNDTLIQITYDAMLVYQGKITTNVGPADASQCTMSLETAILRAGEIGKGTVISRDIGGHQLTNGGLVFKIQYWTMSGNNDSMIIIDNADGTYGLTYQIMTSGIYFVIGQYNGITFYSETLLVLPSAPSAPQTIVNLDLNGYTLNVESSFTIQIFDEHQNNITDSGALDTTALSLFYVSSDLPARTALQPAANLLIDFDHESLIYTINFVPILPGIVYINFKVGGEGVLNYGSPYQAIVTPLPPSPSNFDVWGPGIESGAITSETTFFYIRIRDAKGAVIQASPLDNFDVRISPASLVPSGASFVYVGNSIMLFSYMAIQPSAKLTIALTYGGTRIENPMNLQVKDFAGSIDITQTTILGPDSVQISTSVPLVYTVGDPNTSLLFTIQPRDSNGFIITNPNFNDTIPVFTVMVTGMAIQTIQSDPNEWNFQFSIPYQTSTITMFVAVQANIHGPPTDVKNSGFTILWMPGPSYPANTAIVQSSLNLGIAPCQVVAGQKVKNKVQAFDEYNNPQVYNSMLLDVFTATLNSYPSGDIMDNPAIGLNNGDLTYDLIQTVNLVGLYNITIYLNGLPATVLPLTVVDAGLDLTTLELLTSLADPLVVGQESSFDIMAVDKFQNPITDAQNIYVVLKSLAFGANYTAIVTASNDTMGQFKAMIIPCKAGHFDIIVGDGSARSAGPGVTLATVIVLPGHVNLNLTNTSIPIEVYKAGSPASFQIIALDSYSNPNYMLPQIIISQYDAPAYATSIVSPCNSATLMTGDDLFTCDPDNPLYTAKVMFMPMTPGFLNISIFWDPENLITYENVEVLPGTRPIALSATLSRNLGSIAVAFDTPTDAGYATFGGMHGPHLGWQRCNSTLDQSVMDKIGQGPNCNFIDAQTMVIQLGYNATIMPADSGIGDNVTLLGNIYNQDDTSPSMFGWVPLGITSFTPPPVAQLIGPIITGVCDNITLDASGSSGAAGRALQYNYYVRGTGDPNKLAAIASYLDSIPSQMLVNINGGILDPDQTYIFEVIVTNYMGMSDSATLTIRTVRTSVPQLSIRDNQKLIEIMRWETLELEAHARLSYGFTLQPDGVCALGPKNKRRLGRLPPPAPLMFEWSQTGLITLNPDTTGWTARSLNIPGNLLKPDVVYAFQVKCWPAGSPQLSSTASVAVRATQSPLTVVIVGGSRTANVSENLYIKASVYDPDDSVDANIEELHPYEYNWSCDQLDLNTMYEAIIYPDTAGSIKRTLMIPSKYLQDGSSYVFTLTVARAPYTDKSRSAASVNATITTLRTAMSIIARITNQPEVIAYGMSTSRLLRVTCSAGLGVYKWFVQSGADPRMKAEMGVEMIDEYTMKVKPGTLVPGAVYNFTCIATNLQGTSGVASVFVKTLADPSGGTVELSSFPANQHIAGSTRYTMRAYGWTPGGDMIGPLKYEFRYLILNVKGEVTKEVIIRPISNVNKVTDVFVSPGMVVFQVYVINPGPVRFMPNDGPYGTLFEFEPIQVKKGQIQLLSAPSLLSNYYDFAKRGMYFKSLVSMDAYVSQAFPKLGSGCGSGGNKKAIKDMMNTISFNNPQYPIASQGSAIQSGSGPSIALLTASVYSRIISRPGNLNFDEFKMALHTYMEKLDKVAQYGIKVPTTIATPILTFLDTGDMFVKAVKMKCFKTGTQAQALMDQTSWIPILLAEMIYHNNAFESPTVVDKSMFTVGALGFKLPQNPYNPLGGPMYLSGQMGSFFATVTIDNGFGAEFGITAACFNRWSPLSSNSQDSLNRDKKLIKLLQVCDFNIVGLTISDLFTVTITASFTNLKKIGKGYAYKVVQLDRDGTANFDILSNVVPTVTGVSFDFVTTYSRICLIKMKMDKNYSPVGWGGLYEKFKPPKNKFKLVVKLEKDDIKSTTNYFGSNQLDHTFINYGKKVGVPSFSGCTQLAGRFDYSSSFALFMLLVVVLWDWC</sequence>